<comment type="caution">
    <text evidence="1">The sequence shown here is derived from an EMBL/GenBank/DDBJ whole genome shotgun (WGS) entry which is preliminary data.</text>
</comment>
<dbReference type="Proteomes" id="UP000696573">
    <property type="component" value="Unassembled WGS sequence"/>
</dbReference>
<gene>
    <name evidence="1" type="ORF">CRHIZ90672A_00005529</name>
</gene>
<keyword evidence="2" id="KW-1185">Reference proteome</keyword>
<dbReference type="OrthoDB" id="10394538at2759"/>
<reference evidence="1" key="1">
    <citation type="submission" date="2021-10" db="EMBL/GenBank/DDBJ databases">
        <authorList>
            <person name="Piombo E."/>
        </authorList>
    </citation>
    <scope>NUCLEOTIDE SEQUENCE</scope>
</reference>
<organism evidence="1 2">
    <name type="scientific">Clonostachys rhizophaga</name>
    <dbReference type="NCBI Taxonomy" id="160324"/>
    <lineage>
        <taxon>Eukaryota</taxon>
        <taxon>Fungi</taxon>
        <taxon>Dikarya</taxon>
        <taxon>Ascomycota</taxon>
        <taxon>Pezizomycotina</taxon>
        <taxon>Sordariomycetes</taxon>
        <taxon>Hypocreomycetidae</taxon>
        <taxon>Hypocreales</taxon>
        <taxon>Bionectriaceae</taxon>
        <taxon>Clonostachys</taxon>
    </lineage>
</organism>
<protein>
    <submittedName>
        <fullName evidence="1">Uncharacterized protein</fullName>
    </submittedName>
</protein>
<proteinExistence type="predicted"/>
<accession>A0A9N9V5H2</accession>
<name>A0A9N9V5H2_9HYPO</name>
<sequence>MSSDQISDLQSLLKHLNREVATLNEIVPNNKKCHYSVEATETCLQKMDAINIDPGHVRDHVEVIKHRIDAIIPDLHNLRVAAQGNARKPAECNDSHLRTLVDQLRSTSA</sequence>
<dbReference type="EMBL" id="CABFNQ020000544">
    <property type="protein sequence ID" value="CAH0018900.1"/>
    <property type="molecule type" value="Genomic_DNA"/>
</dbReference>
<evidence type="ECO:0000313" key="1">
    <source>
        <dbReference type="EMBL" id="CAH0018900.1"/>
    </source>
</evidence>
<evidence type="ECO:0000313" key="2">
    <source>
        <dbReference type="Proteomes" id="UP000696573"/>
    </source>
</evidence>
<dbReference type="AlphaFoldDB" id="A0A9N9V5H2"/>